<evidence type="ECO:0000313" key="2">
    <source>
        <dbReference type="Proteomes" id="UP001222027"/>
    </source>
</evidence>
<proteinExistence type="predicted"/>
<dbReference type="EMBL" id="JAQQAF010000006">
    <property type="protein sequence ID" value="KAJ8476784.1"/>
    <property type="molecule type" value="Genomic_DNA"/>
</dbReference>
<organism evidence="1 2">
    <name type="scientific">Ensete ventricosum</name>
    <name type="common">Abyssinian banana</name>
    <name type="synonym">Musa ensete</name>
    <dbReference type="NCBI Taxonomy" id="4639"/>
    <lineage>
        <taxon>Eukaryota</taxon>
        <taxon>Viridiplantae</taxon>
        <taxon>Streptophyta</taxon>
        <taxon>Embryophyta</taxon>
        <taxon>Tracheophyta</taxon>
        <taxon>Spermatophyta</taxon>
        <taxon>Magnoliopsida</taxon>
        <taxon>Liliopsida</taxon>
        <taxon>Zingiberales</taxon>
        <taxon>Musaceae</taxon>
        <taxon>Ensete</taxon>
    </lineage>
</organism>
<reference evidence="1 2" key="1">
    <citation type="submission" date="2022-12" db="EMBL/GenBank/DDBJ databases">
        <title>Chromosome-scale assembly of the Ensete ventricosum genome.</title>
        <authorList>
            <person name="Dussert Y."/>
            <person name="Stocks J."/>
            <person name="Wendawek A."/>
            <person name="Woldeyes F."/>
            <person name="Nichols R.A."/>
            <person name="Borrell J.S."/>
        </authorList>
    </citation>
    <scope>NUCLEOTIDE SEQUENCE [LARGE SCALE GENOMIC DNA]</scope>
    <source>
        <strain evidence="2">cv. Maze</strain>
        <tissue evidence="1">Seeds</tissue>
    </source>
</reference>
<accession>A0AAV8QPY8</accession>
<evidence type="ECO:0000313" key="1">
    <source>
        <dbReference type="EMBL" id="KAJ8476784.1"/>
    </source>
</evidence>
<keyword evidence="2" id="KW-1185">Reference proteome</keyword>
<protein>
    <submittedName>
        <fullName evidence="1">Uncharacterized protein</fullName>
    </submittedName>
</protein>
<gene>
    <name evidence="1" type="ORF">OPV22_020511</name>
</gene>
<comment type="caution">
    <text evidence="1">The sequence shown here is derived from an EMBL/GenBank/DDBJ whole genome shotgun (WGS) entry which is preliminary data.</text>
</comment>
<sequence length="94" mass="10459">MGPNEEGKAWCSAAKGSKLHRSLKPTRFLVHVPQKPSRRAQGRCLSAATLVMSWKELMDKRVLVLLPRLGGTESSSNIKENAIHPVLRTSLVNW</sequence>
<name>A0AAV8QPY8_ENSVE</name>
<dbReference type="AlphaFoldDB" id="A0AAV8QPY8"/>
<dbReference type="Proteomes" id="UP001222027">
    <property type="component" value="Unassembled WGS sequence"/>
</dbReference>